<dbReference type="Pfam" id="PF02887">
    <property type="entry name" value="PK_C"/>
    <property type="match status" value="1"/>
</dbReference>
<dbReference type="OrthoDB" id="108365at2759"/>
<protein>
    <recommendedName>
        <fullName evidence="4 13">Pyruvate kinase</fullName>
        <ecNumber evidence="4 13">2.7.1.40</ecNumber>
    </recommendedName>
</protein>
<comment type="pathway">
    <text evidence="2 13">Carbohydrate degradation; glycolysis; pyruvate from D-glyceraldehyde 3-phosphate: step 5/5.</text>
</comment>
<organism evidence="16 17">
    <name type="scientific">Tritrichomonas foetus</name>
    <dbReference type="NCBI Taxonomy" id="1144522"/>
    <lineage>
        <taxon>Eukaryota</taxon>
        <taxon>Metamonada</taxon>
        <taxon>Parabasalia</taxon>
        <taxon>Tritrichomonadida</taxon>
        <taxon>Tritrichomonadidae</taxon>
        <taxon>Tritrichomonas</taxon>
    </lineage>
</organism>
<comment type="similarity">
    <text evidence="3 13">Belongs to the pyruvate kinase family.</text>
</comment>
<evidence type="ECO:0000256" key="12">
    <source>
        <dbReference type="ARBA" id="ARBA00023317"/>
    </source>
</evidence>
<dbReference type="GeneID" id="94836267"/>
<evidence type="ECO:0000256" key="9">
    <source>
        <dbReference type="ARBA" id="ARBA00022840"/>
    </source>
</evidence>
<dbReference type="Proteomes" id="UP000179807">
    <property type="component" value="Unassembled WGS sequence"/>
</dbReference>
<dbReference type="InterPro" id="IPR040442">
    <property type="entry name" value="Pyrv_kinase-like_dom_sf"/>
</dbReference>
<keyword evidence="17" id="KW-1185">Reference proteome</keyword>
<keyword evidence="10 13" id="KW-0460">Magnesium</keyword>
<dbReference type="PROSITE" id="PS00110">
    <property type="entry name" value="PYRUVATE_KINASE"/>
    <property type="match status" value="1"/>
</dbReference>
<keyword evidence="9" id="KW-0067">ATP-binding</keyword>
<evidence type="ECO:0000256" key="10">
    <source>
        <dbReference type="ARBA" id="ARBA00022842"/>
    </source>
</evidence>
<dbReference type="InterPro" id="IPR018209">
    <property type="entry name" value="Pyrv_Knase_AS"/>
</dbReference>
<dbReference type="InterPro" id="IPR015793">
    <property type="entry name" value="Pyrv_Knase_brl"/>
</dbReference>
<evidence type="ECO:0000256" key="7">
    <source>
        <dbReference type="ARBA" id="ARBA00022741"/>
    </source>
</evidence>
<dbReference type="SUPFAM" id="SSF51621">
    <property type="entry name" value="Phosphoenolpyruvate/pyruvate domain"/>
    <property type="match status" value="1"/>
</dbReference>
<reference evidence="16" key="1">
    <citation type="submission" date="2016-10" db="EMBL/GenBank/DDBJ databases">
        <authorList>
            <person name="Benchimol M."/>
            <person name="Almeida L.G."/>
            <person name="Vasconcelos A.T."/>
            <person name="Perreira-Neves A."/>
            <person name="Rosa I.A."/>
            <person name="Tasca T."/>
            <person name="Bogo M.R."/>
            <person name="de Souza W."/>
        </authorList>
    </citation>
    <scope>NUCLEOTIDE SEQUENCE [LARGE SCALE GENOMIC DNA]</scope>
    <source>
        <strain evidence="16">K</strain>
    </source>
</reference>
<dbReference type="Gene3D" id="3.20.20.60">
    <property type="entry name" value="Phosphoenolpyruvate-binding domains"/>
    <property type="match status" value="1"/>
</dbReference>
<evidence type="ECO:0000256" key="4">
    <source>
        <dbReference type="ARBA" id="ARBA00012142"/>
    </source>
</evidence>
<accession>A0A1J4KGN9</accession>
<sequence>MNVDFIAASFVSNKDNVLQIRQLIDQNGARGQIDIIAKIENFDGVKNIDEIFNVSEGIMVARGDMGVEIPFVELPGIQKQLIARARTLGKRVIVATEMLESMIENPRPTRAETSDVANAVYDGASCIMLSGETAAGKYPVECVKAMSSIAQETEKHLDYFAKLKSLNFVIHDIVEAISHAACNAAHTLNAKLIIAFTLSGQTAKMVSRFRPGCPIIAATYNKKTFSKLSMGWGISPMLIKEYTTTDELFEIATYIAHRANCKLGDTFIVTAGMPITESTNIMKVCILK</sequence>
<evidence type="ECO:0000313" key="16">
    <source>
        <dbReference type="EMBL" id="OHT10104.1"/>
    </source>
</evidence>
<dbReference type="PANTHER" id="PTHR11817">
    <property type="entry name" value="PYRUVATE KINASE"/>
    <property type="match status" value="1"/>
</dbReference>
<dbReference type="InterPro" id="IPR001697">
    <property type="entry name" value="Pyr_Knase"/>
</dbReference>
<dbReference type="Pfam" id="PF00224">
    <property type="entry name" value="PK"/>
    <property type="match status" value="1"/>
</dbReference>
<dbReference type="InterPro" id="IPR015795">
    <property type="entry name" value="Pyrv_Knase_C"/>
</dbReference>
<dbReference type="Gene3D" id="3.40.1380.20">
    <property type="entry name" value="Pyruvate kinase, C-terminal domain"/>
    <property type="match status" value="1"/>
</dbReference>
<evidence type="ECO:0000313" key="17">
    <source>
        <dbReference type="Proteomes" id="UP000179807"/>
    </source>
</evidence>
<evidence type="ECO:0000256" key="11">
    <source>
        <dbReference type="ARBA" id="ARBA00023152"/>
    </source>
</evidence>
<dbReference type="InterPro" id="IPR015813">
    <property type="entry name" value="Pyrv/PenolPyrv_kinase-like_dom"/>
</dbReference>
<comment type="caution">
    <text evidence="16">The sequence shown here is derived from an EMBL/GenBank/DDBJ whole genome shotgun (WGS) entry which is preliminary data.</text>
</comment>
<evidence type="ECO:0000256" key="8">
    <source>
        <dbReference type="ARBA" id="ARBA00022777"/>
    </source>
</evidence>
<keyword evidence="11 13" id="KW-0324">Glycolysis</keyword>
<dbReference type="EC" id="2.7.1.40" evidence="4 13"/>
<evidence type="ECO:0000256" key="1">
    <source>
        <dbReference type="ARBA" id="ARBA00001958"/>
    </source>
</evidence>
<feature type="domain" description="Pyruvate kinase C-terminal" evidence="15">
    <location>
        <begin position="175"/>
        <end position="285"/>
    </location>
</feature>
<evidence type="ECO:0000259" key="14">
    <source>
        <dbReference type="Pfam" id="PF00224"/>
    </source>
</evidence>
<dbReference type="GO" id="GO:0005524">
    <property type="term" value="F:ATP binding"/>
    <property type="evidence" value="ECO:0007669"/>
    <property type="project" value="UniProtKB-KW"/>
</dbReference>
<evidence type="ECO:0000256" key="6">
    <source>
        <dbReference type="ARBA" id="ARBA00022723"/>
    </source>
</evidence>
<dbReference type="SUPFAM" id="SSF52935">
    <property type="entry name" value="PK C-terminal domain-like"/>
    <property type="match status" value="1"/>
</dbReference>
<proteinExistence type="inferred from homology"/>
<comment type="catalytic activity">
    <reaction evidence="13">
        <text>pyruvate + ATP = phosphoenolpyruvate + ADP + H(+)</text>
        <dbReference type="Rhea" id="RHEA:18157"/>
        <dbReference type="ChEBI" id="CHEBI:15361"/>
        <dbReference type="ChEBI" id="CHEBI:15378"/>
        <dbReference type="ChEBI" id="CHEBI:30616"/>
        <dbReference type="ChEBI" id="CHEBI:58702"/>
        <dbReference type="ChEBI" id="CHEBI:456216"/>
        <dbReference type="EC" id="2.7.1.40"/>
    </reaction>
</comment>
<dbReference type="PRINTS" id="PR01050">
    <property type="entry name" value="PYRUVTKNASE"/>
</dbReference>
<dbReference type="NCBIfam" id="TIGR01064">
    <property type="entry name" value="pyruv_kin"/>
    <property type="match status" value="1"/>
</dbReference>
<evidence type="ECO:0000259" key="15">
    <source>
        <dbReference type="Pfam" id="PF02887"/>
    </source>
</evidence>
<keyword evidence="5 13" id="KW-0808">Transferase</keyword>
<comment type="cofactor">
    <cofactor evidence="1">
        <name>K(+)</name>
        <dbReference type="ChEBI" id="CHEBI:29103"/>
    </cofactor>
</comment>
<dbReference type="GO" id="GO:0004743">
    <property type="term" value="F:pyruvate kinase activity"/>
    <property type="evidence" value="ECO:0007669"/>
    <property type="project" value="UniProtKB-EC"/>
</dbReference>
<gene>
    <name evidence="16" type="ORF">TRFO_20739</name>
</gene>
<dbReference type="UniPathway" id="UPA00109">
    <property type="reaction ID" value="UER00188"/>
</dbReference>
<keyword evidence="6" id="KW-0479">Metal-binding</keyword>
<dbReference type="VEuPathDB" id="TrichDB:TRFO_20739"/>
<evidence type="ECO:0000256" key="5">
    <source>
        <dbReference type="ARBA" id="ARBA00022679"/>
    </source>
</evidence>
<dbReference type="AlphaFoldDB" id="A0A1J4KGN9"/>
<dbReference type="EMBL" id="MLAK01000621">
    <property type="protein sequence ID" value="OHT10104.1"/>
    <property type="molecule type" value="Genomic_DNA"/>
</dbReference>
<dbReference type="RefSeq" id="XP_068363240.1">
    <property type="nucleotide sequence ID" value="XM_068501563.1"/>
</dbReference>
<evidence type="ECO:0000256" key="13">
    <source>
        <dbReference type="RuleBase" id="RU000504"/>
    </source>
</evidence>
<dbReference type="InterPro" id="IPR036918">
    <property type="entry name" value="Pyrv_Knase_C_sf"/>
</dbReference>
<name>A0A1J4KGN9_9EUKA</name>
<dbReference type="GO" id="GO:0030955">
    <property type="term" value="F:potassium ion binding"/>
    <property type="evidence" value="ECO:0007669"/>
    <property type="project" value="InterPro"/>
</dbReference>
<feature type="domain" description="Pyruvate kinase barrel" evidence="14">
    <location>
        <begin position="2"/>
        <end position="143"/>
    </location>
</feature>
<keyword evidence="7" id="KW-0547">Nucleotide-binding</keyword>
<evidence type="ECO:0000256" key="3">
    <source>
        <dbReference type="ARBA" id="ARBA00008663"/>
    </source>
</evidence>
<keyword evidence="8 13" id="KW-0418">Kinase</keyword>
<evidence type="ECO:0000256" key="2">
    <source>
        <dbReference type="ARBA" id="ARBA00004997"/>
    </source>
</evidence>
<dbReference type="GO" id="GO:0016301">
    <property type="term" value="F:kinase activity"/>
    <property type="evidence" value="ECO:0007669"/>
    <property type="project" value="UniProtKB-KW"/>
</dbReference>
<dbReference type="GO" id="GO:0000287">
    <property type="term" value="F:magnesium ion binding"/>
    <property type="evidence" value="ECO:0007669"/>
    <property type="project" value="InterPro"/>
</dbReference>
<keyword evidence="12" id="KW-0670">Pyruvate</keyword>